<feature type="region of interest" description="Disordered" evidence="1">
    <location>
        <begin position="100"/>
        <end position="182"/>
    </location>
</feature>
<dbReference type="AlphaFoldDB" id="A0A058Z626"/>
<organism evidence="2">
    <name type="scientific">Fonticula alba</name>
    <name type="common">Slime mold</name>
    <dbReference type="NCBI Taxonomy" id="691883"/>
    <lineage>
        <taxon>Eukaryota</taxon>
        <taxon>Rotosphaerida</taxon>
        <taxon>Fonticulaceae</taxon>
        <taxon>Fonticula</taxon>
    </lineage>
</organism>
<evidence type="ECO:0000313" key="2">
    <source>
        <dbReference type="EMBL" id="KCV69556.1"/>
    </source>
</evidence>
<feature type="compositionally biased region" description="Low complexity" evidence="1">
    <location>
        <begin position="550"/>
        <end position="565"/>
    </location>
</feature>
<gene>
    <name evidence="2" type="ORF">H696_03978</name>
</gene>
<feature type="region of interest" description="Disordered" evidence="1">
    <location>
        <begin position="1"/>
        <end position="20"/>
    </location>
</feature>
<feature type="region of interest" description="Disordered" evidence="1">
    <location>
        <begin position="844"/>
        <end position="924"/>
    </location>
</feature>
<dbReference type="Proteomes" id="UP000030693">
    <property type="component" value="Unassembled WGS sequence"/>
</dbReference>
<protein>
    <submittedName>
        <fullName evidence="2">Uncharacterized protein</fullName>
    </submittedName>
</protein>
<feature type="compositionally biased region" description="Low complexity" evidence="1">
    <location>
        <begin position="746"/>
        <end position="757"/>
    </location>
</feature>
<dbReference type="RefSeq" id="XP_009496121.1">
    <property type="nucleotide sequence ID" value="XM_009497846.1"/>
</dbReference>
<feature type="compositionally biased region" description="Low complexity" evidence="1">
    <location>
        <begin position="901"/>
        <end position="915"/>
    </location>
</feature>
<keyword evidence="3" id="KW-1185">Reference proteome</keyword>
<feature type="compositionally biased region" description="Acidic residues" evidence="1">
    <location>
        <begin position="800"/>
        <end position="809"/>
    </location>
</feature>
<dbReference type="EMBL" id="KB932206">
    <property type="protein sequence ID" value="KCV69556.1"/>
    <property type="molecule type" value="Genomic_DNA"/>
</dbReference>
<evidence type="ECO:0000313" key="3">
    <source>
        <dbReference type="Proteomes" id="UP000030693"/>
    </source>
</evidence>
<proteinExistence type="predicted"/>
<feature type="region of interest" description="Disordered" evidence="1">
    <location>
        <begin position="409"/>
        <end position="431"/>
    </location>
</feature>
<name>A0A058Z626_FONAL</name>
<feature type="region of interest" description="Disordered" evidence="1">
    <location>
        <begin position="504"/>
        <end position="532"/>
    </location>
</feature>
<feature type="compositionally biased region" description="Low complexity" evidence="1">
    <location>
        <begin position="147"/>
        <end position="182"/>
    </location>
</feature>
<feature type="region of interest" description="Disordered" evidence="1">
    <location>
        <begin position="739"/>
        <end position="824"/>
    </location>
</feature>
<feature type="compositionally biased region" description="Pro residues" evidence="1">
    <location>
        <begin position="877"/>
        <end position="888"/>
    </location>
</feature>
<accession>A0A058Z626</accession>
<sequence>MLSHRSRSTPWHPGGRRGRGTVAGRVVLTDGVNMLGGWLLLPERETVRTDAGHLVARRPKLVRTGRMELYIGGVLVHRTARVRLALIDTSTGIRLSALEGGTGGRAEEGSCPTTVFDSNCPGAQLPPPPKDLSPLFRGPASGGPGPHGRASARSARSATPGAAGPLAGSPTGAGAGMSAAAGPGPSVPAGAGGGATTLAALNGPRLRHARSSLKRSWHLHVPRRYDMDKDAQGAVARCAPVMAPPLAPVRLDASNRDRMVFAASRDIYQSARAGTGPGSAMSRGLIAGDPFSRAMPGPGQPGGGPDAGLIGPGGSGFQAAIETTVVDRLTGELRTLELNSPACVAAISMGLQGQEPAVPLRIGTWPEAIPLPLDVLRRATLAAGGTHLDPNPVRVDIIITVKDRPLSSWRRRDTRASGLPGPPGARAPGAPKVGPQVVPLLGDDGAPVPGRQVAGSGAALFRQPQKPSRAAALRGRFSRQRQIWSGSFELGAFLASCKKAPPGSLMASDRPPVAGATRHPGARLSPEQPGNHAFTRWIPLRLEQDNVAAARAGADAPQPEAAAAGPGAGPGPATGAALSGRQRRRHTSEAALMHHAVESGALGVPTDGARPYSNAEIHRILKAAHTTDTIEALGFSQGSWMASGAVGDLPEARLMVSFHLENAIDVSQDNSLALIGMDRLQARLSTRGGGGGGGSHDGPAAQARIPVVLRLPVLANEPGWNAVSLDAMLARSPVQALPMSAGGQWSSRSPGVPSPAGGSPPGSPPAWTDLSWDPTAGLEDISLPPAGRPGRAAHNGGHDNDDDDDDDDNSSWTSQSDRDRAEEERAVLAYFETLRTEQAARHRVALARQQASQAPGSPPATGAVSFAPSPEVLYLGSPPPPSRAPPLPSTFYGARHGELVRSPSAGSVGSTSSRAFRWRRRSPG</sequence>
<evidence type="ECO:0000256" key="1">
    <source>
        <dbReference type="SAM" id="MobiDB-lite"/>
    </source>
</evidence>
<reference evidence="2" key="1">
    <citation type="submission" date="2013-04" db="EMBL/GenBank/DDBJ databases">
        <title>The Genome Sequence of Fonticula alba ATCC 38817.</title>
        <authorList>
            <consortium name="The Broad Institute Genomics Platform"/>
            <person name="Russ C."/>
            <person name="Cuomo C."/>
            <person name="Burger G."/>
            <person name="Gray M.W."/>
            <person name="Holland P.W.H."/>
            <person name="King N."/>
            <person name="Lang F.B.F."/>
            <person name="Roger A.J."/>
            <person name="Ruiz-Trillo I."/>
            <person name="Brown M."/>
            <person name="Walker B."/>
            <person name="Young S."/>
            <person name="Zeng Q."/>
            <person name="Gargeya S."/>
            <person name="Fitzgerald M."/>
            <person name="Haas B."/>
            <person name="Abouelleil A."/>
            <person name="Allen A.W."/>
            <person name="Alvarado L."/>
            <person name="Arachchi H.M."/>
            <person name="Berlin A.M."/>
            <person name="Chapman S.B."/>
            <person name="Gainer-Dewar J."/>
            <person name="Goldberg J."/>
            <person name="Griggs A."/>
            <person name="Gujja S."/>
            <person name="Hansen M."/>
            <person name="Howarth C."/>
            <person name="Imamovic A."/>
            <person name="Ireland A."/>
            <person name="Larimer J."/>
            <person name="McCowan C."/>
            <person name="Murphy C."/>
            <person name="Pearson M."/>
            <person name="Poon T.W."/>
            <person name="Priest M."/>
            <person name="Roberts A."/>
            <person name="Saif S."/>
            <person name="Shea T."/>
            <person name="Sisk P."/>
            <person name="Sykes S."/>
            <person name="Wortman J."/>
            <person name="Nusbaum C."/>
            <person name="Birren B."/>
        </authorList>
    </citation>
    <scope>NUCLEOTIDE SEQUENCE [LARGE SCALE GENOMIC DNA]</scope>
    <source>
        <strain evidence="2">ATCC 38817</strain>
    </source>
</reference>
<feature type="region of interest" description="Disordered" evidence="1">
    <location>
        <begin position="550"/>
        <end position="587"/>
    </location>
</feature>
<dbReference type="GeneID" id="20528703"/>